<sequence>MKPVLHIEVGFDVICPWCLIGMRNLQAAIARLRACAPEVALHVHWRGVQLLPNVPAGGWPFMEFYRQRLGGDTAVRRRQAQVSEAAAAAGVQIDYQRIRNMPNTADAHRLLQHAARNGSAAQRDALLERLFTGYFQRGEDVGDQAVLLTHGLACGMERADIAPLMLGAAVPFQADGVGNGNGGVPYYVVNGKLVASGAQPPEVLLAAMLAALDAVNTADAVAS</sequence>
<dbReference type="Proteomes" id="UP000534388">
    <property type="component" value="Unassembled WGS sequence"/>
</dbReference>
<feature type="domain" description="DSBA-like thioredoxin" evidence="1">
    <location>
        <begin position="7"/>
        <end position="207"/>
    </location>
</feature>
<organism evidence="2 3">
    <name type="scientific">Rugamonas brunnea</name>
    <dbReference type="NCBI Taxonomy" id="2758569"/>
    <lineage>
        <taxon>Bacteria</taxon>
        <taxon>Pseudomonadati</taxon>
        <taxon>Pseudomonadota</taxon>
        <taxon>Betaproteobacteria</taxon>
        <taxon>Burkholderiales</taxon>
        <taxon>Oxalobacteraceae</taxon>
        <taxon>Telluria group</taxon>
        <taxon>Rugamonas</taxon>
    </lineage>
</organism>
<gene>
    <name evidence="2" type="ORF">H3H37_12480</name>
</gene>
<comment type="caution">
    <text evidence="2">The sequence shown here is derived from an EMBL/GenBank/DDBJ whole genome shotgun (WGS) entry which is preliminary data.</text>
</comment>
<protein>
    <submittedName>
        <fullName evidence="2">DsbA family oxidoreductase</fullName>
    </submittedName>
</protein>
<accession>A0A7W2ESL1</accession>
<evidence type="ECO:0000259" key="1">
    <source>
        <dbReference type="Pfam" id="PF01323"/>
    </source>
</evidence>
<evidence type="ECO:0000313" key="3">
    <source>
        <dbReference type="Proteomes" id="UP000534388"/>
    </source>
</evidence>
<dbReference type="Gene3D" id="3.40.30.10">
    <property type="entry name" value="Glutaredoxin"/>
    <property type="match status" value="1"/>
</dbReference>
<evidence type="ECO:0000313" key="2">
    <source>
        <dbReference type="EMBL" id="MBA5637870.1"/>
    </source>
</evidence>
<dbReference type="CDD" id="cd03024">
    <property type="entry name" value="DsbA_FrnE"/>
    <property type="match status" value="1"/>
</dbReference>
<dbReference type="Pfam" id="PF01323">
    <property type="entry name" value="DSBA"/>
    <property type="match status" value="1"/>
</dbReference>
<reference evidence="2 3" key="1">
    <citation type="submission" date="2020-07" db="EMBL/GenBank/DDBJ databases">
        <title>Novel species isolated from subtropical streams in China.</title>
        <authorList>
            <person name="Lu H."/>
        </authorList>
    </citation>
    <scope>NUCLEOTIDE SEQUENCE [LARGE SCALE GENOMIC DNA]</scope>
    <source>
        <strain evidence="2 3">LX20W</strain>
    </source>
</reference>
<dbReference type="InterPro" id="IPR036249">
    <property type="entry name" value="Thioredoxin-like_sf"/>
</dbReference>
<dbReference type="PANTHER" id="PTHR13887">
    <property type="entry name" value="GLUTATHIONE S-TRANSFERASE KAPPA"/>
    <property type="match status" value="1"/>
</dbReference>
<keyword evidence="3" id="KW-1185">Reference proteome</keyword>
<name>A0A7W2ESL1_9BURK</name>
<dbReference type="PANTHER" id="PTHR13887:SF41">
    <property type="entry name" value="THIOREDOXIN SUPERFAMILY PROTEIN"/>
    <property type="match status" value="1"/>
</dbReference>
<dbReference type="AlphaFoldDB" id="A0A7W2ESL1"/>
<dbReference type="GO" id="GO:0016491">
    <property type="term" value="F:oxidoreductase activity"/>
    <property type="evidence" value="ECO:0007669"/>
    <property type="project" value="InterPro"/>
</dbReference>
<dbReference type="InterPro" id="IPR001853">
    <property type="entry name" value="DSBA-like_thioredoxin_dom"/>
</dbReference>
<dbReference type="EMBL" id="JACEZT010000007">
    <property type="protein sequence ID" value="MBA5637870.1"/>
    <property type="molecule type" value="Genomic_DNA"/>
</dbReference>
<dbReference type="SUPFAM" id="SSF52833">
    <property type="entry name" value="Thioredoxin-like"/>
    <property type="match status" value="1"/>
</dbReference>
<dbReference type="RefSeq" id="WP_182162874.1">
    <property type="nucleotide sequence ID" value="NZ_JACEZT010000007.1"/>
</dbReference>
<proteinExistence type="predicted"/>